<reference evidence="2 3" key="1">
    <citation type="journal article" date="2020" name="Front. Plant Sci.">
        <title>Isolation of Rhizosphere Bacteria That Improve Quality and Water Stress Tolerance in Greenhouse Ornamentals.</title>
        <authorList>
            <person name="Nordstedt N.P."/>
            <person name="Jones M.L."/>
        </authorList>
    </citation>
    <scope>NUCLEOTIDE SEQUENCE [LARGE SCALE GENOMIC DNA]</scope>
    <source>
        <strain evidence="2 3">C6C2</strain>
    </source>
</reference>
<feature type="domain" description="ATPase AAA-type core" evidence="1">
    <location>
        <begin position="38"/>
        <end position="328"/>
    </location>
</feature>
<dbReference type="PANTHER" id="PTHR43581">
    <property type="entry name" value="ATP/GTP PHOSPHATASE"/>
    <property type="match status" value="1"/>
</dbReference>
<dbReference type="Pfam" id="PF13304">
    <property type="entry name" value="AAA_21"/>
    <property type="match status" value="1"/>
</dbReference>
<organism evidence="2 3">
    <name type="scientific">Herbaspirillum robiniae</name>
    <dbReference type="NCBI Taxonomy" id="2014887"/>
    <lineage>
        <taxon>Bacteria</taxon>
        <taxon>Pseudomonadati</taxon>
        <taxon>Pseudomonadota</taxon>
        <taxon>Betaproteobacteria</taxon>
        <taxon>Burkholderiales</taxon>
        <taxon>Oxalobacteraceae</taxon>
        <taxon>Herbaspirillum</taxon>
    </lineage>
</organism>
<keyword evidence="3" id="KW-1185">Reference proteome</keyword>
<dbReference type="InterPro" id="IPR051396">
    <property type="entry name" value="Bact_Antivir_Def_Nuclease"/>
</dbReference>
<accession>A0ABX2M0M1</accession>
<dbReference type="PANTHER" id="PTHR43581:SF2">
    <property type="entry name" value="EXCINUCLEASE ATPASE SUBUNIT"/>
    <property type="match status" value="1"/>
</dbReference>
<evidence type="ECO:0000313" key="2">
    <source>
        <dbReference type="EMBL" id="NUU02758.1"/>
    </source>
</evidence>
<comment type="caution">
    <text evidence="2">The sequence shown here is derived from an EMBL/GenBank/DDBJ whole genome shotgun (WGS) entry which is preliminary data.</text>
</comment>
<protein>
    <submittedName>
        <fullName evidence="2">AAA family ATPase</fullName>
    </submittedName>
</protein>
<dbReference type="InterPro" id="IPR003959">
    <property type="entry name" value="ATPase_AAA_core"/>
</dbReference>
<evidence type="ECO:0000313" key="3">
    <source>
        <dbReference type="Proteomes" id="UP000536746"/>
    </source>
</evidence>
<sequence>MWVEELTIENIKCFDKLSLKFSSKANPRPHWITLLSENGGGKTTLLQSLALMLAGPESASQLLPRPIGWLKNENMAGKISVRLHKDENDSGNFGEQKKRVSFGYTQHVSGSQPITIRSKQHNQPGIHESPDKALTWLRQNAFSPHSEGWFAAGYGAFRRLTRSNQVIVPTLDTPSRYTNFLSQFNEGEELAAFQQWMIYLDYRDAKQSDPAAKRLFELGVAAINGLLPAGVKYDSIDSEGRILFDVKGVKVSTAGLSDGYRSILGLAGDLVWRLISAFPNSTNPLGEKGVVLIDELDIHLHPLWQRNIAELLRRQFPNIQFIVTTHSPMVAAGAGADALTLKVSGEAEAVLPITQNLYSMDVDKILRSEAFGLISTFSPQTEKKLNRFSELQSRPVPLKKNEAEELTQLSLFVSETNPFGIEAFSPDIEKRINKIAKDLTK</sequence>
<proteinExistence type="predicted"/>
<name>A0ABX2M0M1_9BURK</name>
<dbReference type="InterPro" id="IPR027417">
    <property type="entry name" value="P-loop_NTPase"/>
</dbReference>
<evidence type="ECO:0000259" key="1">
    <source>
        <dbReference type="Pfam" id="PF13304"/>
    </source>
</evidence>
<dbReference type="Proteomes" id="UP000536746">
    <property type="component" value="Unassembled WGS sequence"/>
</dbReference>
<dbReference type="Gene3D" id="3.40.50.300">
    <property type="entry name" value="P-loop containing nucleotide triphosphate hydrolases"/>
    <property type="match status" value="1"/>
</dbReference>
<gene>
    <name evidence="2" type="ORF">HNO84_14220</name>
</gene>
<dbReference type="SUPFAM" id="SSF52540">
    <property type="entry name" value="P-loop containing nucleoside triphosphate hydrolases"/>
    <property type="match status" value="1"/>
</dbReference>
<dbReference type="RefSeq" id="WP_079216108.1">
    <property type="nucleotide sequence ID" value="NZ_CP018845.1"/>
</dbReference>
<dbReference type="EMBL" id="JABFMT010000014">
    <property type="protein sequence ID" value="NUU02758.1"/>
    <property type="molecule type" value="Genomic_DNA"/>
</dbReference>